<feature type="transmembrane region" description="Helical" evidence="1">
    <location>
        <begin position="21"/>
        <end position="44"/>
    </location>
</feature>
<evidence type="ECO:0000256" key="1">
    <source>
        <dbReference type="SAM" id="Phobius"/>
    </source>
</evidence>
<organism evidence="2 3">
    <name type="scientific">Peptoniphilus olsenii</name>
    <dbReference type="NCBI Taxonomy" id="411570"/>
    <lineage>
        <taxon>Bacteria</taxon>
        <taxon>Bacillati</taxon>
        <taxon>Bacillota</taxon>
        <taxon>Tissierellia</taxon>
        <taxon>Tissierellales</taxon>
        <taxon>Peptoniphilaceae</taxon>
        <taxon>Peptoniphilus</taxon>
    </lineage>
</organism>
<feature type="transmembrane region" description="Helical" evidence="1">
    <location>
        <begin position="56"/>
        <end position="75"/>
    </location>
</feature>
<evidence type="ECO:0000313" key="3">
    <source>
        <dbReference type="Proteomes" id="UP001549162"/>
    </source>
</evidence>
<sequence length="174" mass="20561">MQRKDIMPKIVFRYKRELLTFFNKGILKFIIGLWSLLLIFSLSFYFLNREKFMNDFLMTIVSFLILIVFTAIIYFRTKNFSNYVNKFKKEGIKTEGKILDVVAENGDVKNPRLLIEYNLPNNKKKDKFLSEPVTGDPSLLLSSRDVDVYILDGNKFATNFKLAFDKQRPYGKRR</sequence>
<gene>
    <name evidence="2" type="ORF">ABID14_000710</name>
</gene>
<keyword evidence="1" id="KW-0472">Membrane</keyword>
<proteinExistence type="predicted"/>
<reference evidence="2 3" key="1">
    <citation type="submission" date="2024-06" db="EMBL/GenBank/DDBJ databases">
        <title>Genomic Encyclopedia of Type Strains, Phase IV (KMG-IV): sequencing the most valuable type-strain genomes for metagenomic binning, comparative biology and taxonomic classification.</title>
        <authorList>
            <person name="Goeker M."/>
        </authorList>
    </citation>
    <scope>NUCLEOTIDE SEQUENCE [LARGE SCALE GENOMIC DNA]</scope>
    <source>
        <strain evidence="2 3">DSM 21460</strain>
    </source>
</reference>
<keyword evidence="3" id="KW-1185">Reference proteome</keyword>
<comment type="caution">
    <text evidence="2">The sequence shown here is derived from an EMBL/GenBank/DDBJ whole genome shotgun (WGS) entry which is preliminary data.</text>
</comment>
<name>A0ABV2J8I1_9FIRM</name>
<dbReference type="Proteomes" id="UP001549162">
    <property type="component" value="Unassembled WGS sequence"/>
</dbReference>
<dbReference type="RefSeq" id="WP_354367190.1">
    <property type="nucleotide sequence ID" value="NZ_JBEPMA010000003.1"/>
</dbReference>
<keyword evidence="1" id="KW-1133">Transmembrane helix</keyword>
<evidence type="ECO:0000313" key="2">
    <source>
        <dbReference type="EMBL" id="MET3617082.1"/>
    </source>
</evidence>
<accession>A0ABV2J8I1</accession>
<protein>
    <submittedName>
        <fullName evidence="2">Glucan phosphoethanolaminetransferase (Alkaline phosphatase superfamily)</fullName>
    </submittedName>
</protein>
<keyword evidence="1" id="KW-0812">Transmembrane</keyword>
<dbReference type="EMBL" id="JBEPMA010000003">
    <property type="protein sequence ID" value="MET3617082.1"/>
    <property type="molecule type" value="Genomic_DNA"/>
</dbReference>